<dbReference type="Proteomes" id="UP000183853">
    <property type="component" value="Unassembled WGS sequence"/>
</dbReference>
<keyword evidence="1" id="KW-0472">Membrane</keyword>
<sequence length="60" mass="6886">MEIITIAANVICYWLGYKTLRILTCNKWDDPRGKKLWVAFIGFAELVIAGFVIIYVGKHI</sequence>
<organism evidence="2 3">
    <name type="scientific">Pseudomonas syringae</name>
    <dbReference type="NCBI Taxonomy" id="317"/>
    <lineage>
        <taxon>Bacteria</taxon>
        <taxon>Pseudomonadati</taxon>
        <taxon>Pseudomonadota</taxon>
        <taxon>Gammaproteobacteria</taxon>
        <taxon>Pseudomonadales</taxon>
        <taxon>Pseudomonadaceae</taxon>
        <taxon>Pseudomonas</taxon>
    </lineage>
</organism>
<dbReference type="EMBL" id="FNHM01000017">
    <property type="protein sequence ID" value="SDO19476.1"/>
    <property type="molecule type" value="Genomic_DNA"/>
</dbReference>
<evidence type="ECO:0000313" key="3">
    <source>
        <dbReference type="Proteomes" id="UP000183853"/>
    </source>
</evidence>
<proteinExistence type="predicted"/>
<name>A0AB37ZUS0_PSESX</name>
<gene>
    <name evidence="2" type="ORF">SAMN05444505_11721</name>
</gene>
<dbReference type="AlphaFoldDB" id="A0AB37ZUS0"/>
<keyword evidence="1" id="KW-0812">Transmembrane</keyword>
<evidence type="ECO:0000256" key="1">
    <source>
        <dbReference type="SAM" id="Phobius"/>
    </source>
</evidence>
<reference evidence="2 3" key="1">
    <citation type="submission" date="2016-10" db="EMBL/GenBank/DDBJ databases">
        <authorList>
            <person name="Varghese N."/>
            <person name="Submissions S."/>
        </authorList>
    </citation>
    <scope>NUCLEOTIDE SEQUENCE [LARGE SCALE GENOMIC DNA]</scope>
    <source>
        <strain evidence="2 3">BS2122</strain>
    </source>
</reference>
<accession>A0AB37ZUS0</accession>
<comment type="caution">
    <text evidence="2">The sequence shown here is derived from an EMBL/GenBank/DDBJ whole genome shotgun (WGS) entry which is preliminary data.</text>
</comment>
<protein>
    <submittedName>
        <fullName evidence="2">Uncharacterized protein</fullName>
    </submittedName>
</protein>
<keyword evidence="1" id="KW-1133">Transmembrane helix</keyword>
<evidence type="ECO:0000313" key="2">
    <source>
        <dbReference type="EMBL" id="SDO19476.1"/>
    </source>
</evidence>
<feature type="transmembrane region" description="Helical" evidence="1">
    <location>
        <begin position="36"/>
        <end position="57"/>
    </location>
</feature>